<evidence type="ECO:0000313" key="2">
    <source>
        <dbReference type="Proteomes" id="UP000012138"/>
    </source>
</evidence>
<protein>
    <submittedName>
        <fullName evidence="1">Uncharacterized protein</fullName>
    </submittedName>
</protein>
<proteinExistence type="predicted"/>
<dbReference type="AlphaFoldDB" id="M6Y6R0"/>
<dbReference type="EMBL" id="AKXB02000094">
    <property type="protein sequence ID" value="EMO89440.1"/>
    <property type="molecule type" value="Genomic_DNA"/>
</dbReference>
<comment type="caution">
    <text evidence="1">The sequence shown here is derived from an EMBL/GenBank/DDBJ whole genome shotgun (WGS) entry which is preliminary data.</text>
</comment>
<name>M6Y6R0_9LEPT</name>
<evidence type="ECO:0000313" key="1">
    <source>
        <dbReference type="EMBL" id="EMO89440.1"/>
    </source>
</evidence>
<dbReference type="Proteomes" id="UP000012138">
    <property type="component" value="Unassembled WGS sequence"/>
</dbReference>
<gene>
    <name evidence="1" type="ORF">LEP1GSC024_1674</name>
</gene>
<accession>M6Y6R0</accession>
<sequence>MKNLETLESTGNQITSSSRNWILQNLKKCICKALSLFLKKRKWTSPELVDTVVHQKRIKAWLVKHDMTKNLRRTRLNY</sequence>
<organism evidence="1 2">
    <name type="scientific">Leptospira noguchii str. 2001034031</name>
    <dbReference type="NCBI Taxonomy" id="1193053"/>
    <lineage>
        <taxon>Bacteria</taxon>
        <taxon>Pseudomonadati</taxon>
        <taxon>Spirochaetota</taxon>
        <taxon>Spirochaetia</taxon>
        <taxon>Leptospirales</taxon>
        <taxon>Leptospiraceae</taxon>
        <taxon>Leptospira</taxon>
    </lineage>
</organism>
<reference evidence="1 2" key="1">
    <citation type="submission" date="2013-01" db="EMBL/GenBank/DDBJ databases">
        <authorList>
            <person name="Harkins D.M."/>
            <person name="Durkin A.S."/>
            <person name="Brinkac L.M."/>
            <person name="Haft D.H."/>
            <person name="Selengut J.D."/>
            <person name="Sanka R."/>
            <person name="DePew J."/>
            <person name="Purushe J."/>
            <person name="Whelen A.C."/>
            <person name="Vinetz J.M."/>
            <person name="Sutton G.G."/>
            <person name="Nierman W.C."/>
            <person name="Fouts D.E."/>
        </authorList>
    </citation>
    <scope>NUCLEOTIDE SEQUENCE [LARGE SCALE GENOMIC DNA]</scope>
    <source>
        <strain evidence="1 2">2001034031</strain>
    </source>
</reference>